<reference evidence="1" key="2">
    <citation type="submission" date="2021-03" db="UniProtKB">
        <authorList>
            <consortium name="EnsemblPlants"/>
        </authorList>
    </citation>
    <scope>IDENTIFICATION</scope>
</reference>
<organism evidence="1 2">
    <name type="scientific">Cannabis sativa</name>
    <name type="common">Hemp</name>
    <name type="synonym">Marijuana</name>
    <dbReference type="NCBI Taxonomy" id="3483"/>
    <lineage>
        <taxon>Eukaryota</taxon>
        <taxon>Viridiplantae</taxon>
        <taxon>Streptophyta</taxon>
        <taxon>Embryophyta</taxon>
        <taxon>Tracheophyta</taxon>
        <taxon>Spermatophyta</taxon>
        <taxon>Magnoliopsida</taxon>
        <taxon>eudicotyledons</taxon>
        <taxon>Gunneridae</taxon>
        <taxon>Pentapetalae</taxon>
        <taxon>rosids</taxon>
        <taxon>fabids</taxon>
        <taxon>Rosales</taxon>
        <taxon>Cannabaceae</taxon>
        <taxon>Cannabis</taxon>
    </lineage>
</organism>
<dbReference type="EnsemblPlants" id="evm.model.01.3049">
    <property type="protein sequence ID" value="cds.evm.model.01.3049"/>
    <property type="gene ID" value="evm.TU.01.3049"/>
</dbReference>
<accession>A0A803NNH8</accession>
<evidence type="ECO:0000313" key="1">
    <source>
        <dbReference type="EnsemblPlants" id="cds.evm.model.01.3049"/>
    </source>
</evidence>
<keyword evidence="2" id="KW-1185">Reference proteome</keyword>
<protein>
    <submittedName>
        <fullName evidence="1">Uncharacterized protein</fullName>
    </submittedName>
</protein>
<dbReference type="EMBL" id="UZAU01000083">
    <property type="status" value="NOT_ANNOTATED_CDS"/>
    <property type="molecule type" value="Genomic_DNA"/>
</dbReference>
<dbReference type="Proteomes" id="UP000596661">
    <property type="component" value="Chromosome 1"/>
</dbReference>
<name>A0A803NNH8_CANSA</name>
<proteinExistence type="predicted"/>
<evidence type="ECO:0000313" key="2">
    <source>
        <dbReference type="Proteomes" id="UP000596661"/>
    </source>
</evidence>
<reference evidence="1" key="1">
    <citation type="submission" date="2018-11" db="EMBL/GenBank/DDBJ databases">
        <authorList>
            <person name="Grassa J C."/>
        </authorList>
    </citation>
    <scope>NUCLEOTIDE SEQUENCE [LARGE SCALE GENOMIC DNA]</scope>
</reference>
<dbReference type="Gramene" id="evm.model.01.3049">
    <property type="protein sequence ID" value="cds.evm.model.01.3049"/>
    <property type="gene ID" value="evm.TU.01.3049"/>
</dbReference>
<dbReference type="AlphaFoldDB" id="A0A803NNH8"/>
<sequence>MPTIPLVQHHFYPEQIGGSVYGRVKAETASTVAEHPSSSYPFCSRKVARTKKIVQKISTRDLEYIQLMARQHELGVENSEREDALPVGDPEDDRAFDFRGCLFTIGIDCTNEEFDEAEPSKHQEAEAPMWVSPPSELTKRHLQNLDKKGLLGDVHVFLSFEGQLLNDPGKGMCTWPYTHAKHGVLLPHHSYFVKFVDYYKISQRSSC</sequence>